<dbReference type="RefSeq" id="XP_011771621.1">
    <property type="nucleotide sequence ID" value="XM_011773319.1"/>
</dbReference>
<organism evidence="1 2">
    <name type="scientific">Trypanosoma brucei gambiense (strain MHOM/CI/86/DAL972)</name>
    <dbReference type="NCBI Taxonomy" id="679716"/>
    <lineage>
        <taxon>Eukaryota</taxon>
        <taxon>Discoba</taxon>
        <taxon>Euglenozoa</taxon>
        <taxon>Kinetoplastea</taxon>
        <taxon>Metakinetoplastina</taxon>
        <taxon>Trypanosomatida</taxon>
        <taxon>Trypanosomatidae</taxon>
        <taxon>Trypanosoma</taxon>
    </lineage>
</organism>
<proteinExistence type="predicted"/>
<protein>
    <submittedName>
        <fullName evidence="1">Uncharacterized protein</fullName>
    </submittedName>
</protein>
<evidence type="ECO:0000313" key="2">
    <source>
        <dbReference type="Proteomes" id="UP000002316"/>
    </source>
</evidence>
<accession>C9ZIY5</accession>
<reference evidence="2" key="1">
    <citation type="journal article" date="2010" name="PLoS Negl. Trop. Dis.">
        <title>The genome sequence of Trypanosoma brucei gambiense, causative agent of chronic human african trypanosomiasis.</title>
        <authorList>
            <person name="Jackson A.P."/>
            <person name="Sanders M."/>
            <person name="Berry A."/>
            <person name="McQuillan J."/>
            <person name="Aslett M.A."/>
            <person name="Quail M.A."/>
            <person name="Chukualim B."/>
            <person name="Capewell P."/>
            <person name="MacLeod A."/>
            <person name="Melville S.E."/>
            <person name="Gibson W."/>
            <person name="Barry J.D."/>
            <person name="Berriman M."/>
            <person name="Hertz-Fowler C."/>
        </authorList>
    </citation>
    <scope>NUCLEOTIDE SEQUENCE [LARGE SCALE GENOMIC DNA]</scope>
    <source>
        <strain evidence="2">MHOM/CI/86/DAL972</strain>
    </source>
</reference>
<sequence length="64" mass="7282">MSISSQFPSVRRCSVCNRKKNFCRAPTNFHTGGWGITLCWGASARTDSLMRLEPPKARKYGFRD</sequence>
<gene>
    <name evidence="1" type="ORF">TbgDal_II210</name>
</gene>
<name>C9ZIY5_TRYB9</name>
<dbReference type="EMBL" id="FN554965">
    <property type="protein sequence ID" value="CBH09313.1"/>
    <property type="molecule type" value="Genomic_DNA"/>
</dbReference>
<dbReference type="AlphaFoldDB" id="C9ZIY5"/>
<evidence type="ECO:0000313" key="1">
    <source>
        <dbReference type="EMBL" id="CBH09313.1"/>
    </source>
</evidence>
<dbReference type="Proteomes" id="UP000002316">
    <property type="component" value="Chromosome 2"/>
</dbReference>
<dbReference type="GeneID" id="23858608"/>
<dbReference type="KEGG" id="tbg:TbgDal_II210"/>